<evidence type="ECO:0000256" key="1">
    <source>
        <dbReference type="SAM" id="MobiDB-lite"/>
    </source>
</evidence>
<evidence type="ECO:0000313" key="2">
    <source>
        <dbReference type="EMBL" id="SPO37008.1"/>
    </source>
</evidence>
<gene>
    <name evidence="2" type="ORF">PSFLO_02480</name>
</gene>
<name>A0A5C3EXQ6_9BASI</name>
<dbReference type="EMBL" id="OOIP01000005">
    <property type="protein sequence ID" value="SPO37008.1"/>
    <property type="molecule type" value="Genomic_DNA"/>
</dbReference>
<dbReference type="Proteomes" id="UP000323386">
    <property type="component" value="Unassembled WGS sequence"/>
</dbReference>
<sequence length="65" mass="6788">MAQMRPLCGSCGVAASFPTSSRCHNSAMARLEEKPAEIDRQAGRQAPGQTGGRGADEILSKPTLS</sequence>
<organism evidence="2 3">
    <name type="scientific">Pseudozyma flocculosa</name>
    <dbReference type="NCBI Taxonomy" id="84751"/>
    <lineage>
        <taxon>Eukaryota</taxon>
        <taxon>Fungi</taxon>
        <taxon>Dikarya</taxon>
        <taxon>Basidiomycota</taxon>
        <taxon>Ustilaginomycotina</taxon>
        <taxon>Ustilaginomycetes</taxon>
        <taxon>Ustilaginales</taxon>
        <taxon>Ustilaginaceae</taxon>
        <taxon>Pseudozyma</taxon>
    </lineage>
</organism>
<feature type="region of interest" description="Disordered" evidence="1">
    <location>
        <begin position="33"/>
        <end position="65"/>
    </location>
</feature>
<proteinExistence type="predicted"/>
<dbReference type="AlphaFoldDB" id="A0A5C3EXQ6"/>
<evidence type="ECO:0000313" key="3">
    <source>
        <dbReference type="Proteomes" id="UP000323386"/>
    </source>
</evidence>
<protein>
    <submittedName>
        <fullName evidence="2">Uncharacterized protein</fullName>
    </submittedName>
</protein>
<feature type="compositionally biased region" description="Basic and acidic residues" evidence="1">
    <location>
        <begin position="33"/>
        <end position="42"/>
    </location>
</feature>
<keyword evidence="3" id="KW-1185">Reference proteome</keyword>
<reference evidence="2 3" key="1">
    <citation type="submission" date="2018-03" db="EMBL/GenBank/DDBJ databases">
        <authorList>
            <person name="Guldener U."/>
        </authorList>
    </citation>
    <scope>NUCLEOTIDE SEQUENCE [LARGE SCALE GENOMIC DNA]</scope>
    <source>
        <strain evidence="2 3">DAOM196992</strain>
    </source>
</reference>
<accession>A0A5C3EXQ6</accession>